<dbReference type="GO" id="GO:0000976">
    <property type="term" value="F:transcription cis-regulatory region binding"/>
    <property type="evidence" value="ECO:0007669"/>
    <property type="project" value="TreeGrafter"/>
</dbReference>
<dbReference type="Gene3D" id="1.10.357.10">
    <property type="entry name" value="Tetracycline Repressor, domain 2"/>
    <property type="match status" value="1"/>
</dbReference>
<dbReference type="InterPro" id="IPR009057">
    <property type="entry name" value="Homeodomain-like_sf"/>
</dbReference>
<evidence type="ECO:0000259" key="4">
    <source>
        <dbReference type="PROSITE" id="PS50977"/>
    </source>
</evidence>
<dbReference type="Gene3D" id="1.10.10.60">
    <property type="entry name" value="Homeodomain-like"/>
    <property type="match status" value="1"/>
</dbReference>
<dbReference type="InterPro" id="IPR050109">
    <property type="entry name" value="HTH-type_TetR-like_transc_reg"/>
</dbReference>
<dbReference type="EMBL" id="CAFBOZ010000239">
    <property type="protein sequence ID" value="CAB5017013.1"/>
    <property type="molecule type" value="Genomic_DNA"/>
</dbReference>
<dbReference type="PROSITE" id="PS50977">
    <property type="entry name" value="HTH_TETR_2"/>
    <property type="match status" value="1"/>
</dbReference>
<keyword evidence="1" id="KW-0805">Transcription regulation</keyword>
<evidence type="ECO:0000256" key="3">
    <source>
        <dbReference type="ARBA" id="ARBA00023163"/>
    </source>
</evidence>
<reference evidence="5" key="1">
    <citation type="submission" date="2020-05" db="EMBL/GenBank/DDBJ databases">
        <authorList>
            <person name="Chiriac C."/>
            <person name="Salcher M."/>
            <person name="Ghai R."/>
            <person name="Kavagutti S V."/>
        </authorList>
    </citation>
    <scope>NUCLEOTIDE SEQUENCE</scope>
</reference>
<evidence type="ECO:0000256" key="2">
    <source>
        <dbReference type="ARBA" id="ARBA00023125"/>
    </source>
</evidence>
<dbReference type="PANTHER" id="PTHR30055:SF234">
    <property type="entry name" value="HTH-TYPE TRANSCRIPTIONAL REGULATOR BETI"/>
    <property type="match status" value="1"/>
</dbReference>
<organism evidence="5">
    <name type="scientific">freshwater metagenome</name>
    <dbReference type="NCBI Taxonomy" id="449393"/>
    <lineage>
        <taxon>unclassified sequences</taxon>
        <taxon>metagenomes</taxon>
        <taxon>ecological metagenomes</taxon>
    </lineage>
</organism>
<dbReference type="InterPro" id="IPR036271">
    <property type="entry name" value="Tet_transcr_reg_TetR-rel_C_sf"/>
</dbReference>
<dbReference type="AlphaFoldDB" id="A0A6J7QMZ2"/>
<dbReference type="GO" id="GO:0003700">
    <property type="term" value="F:DNA-binding transcription factor activity"/>
    <property type="evidence" value="ECO:0007669"/>
    <property type="project" value="TreeGrafter"/>
</dbReference>
<dbReference type="PANTHER" id="PTHR30055">
    <property type="entry name" value="HTH-TYPE TRANSCRIPTIONAL REGULATOR RUTR"/>
    <property type="match status" value="1"/>
</dbReference>
<accession>A0A6J7QMZ2</accession>
<dbReference type="FunFam" id="1.10.10.60:FF:000141">
    <property type="entry name" value="TetR family transcriptional regulator"/>
    <property type="match status" value="1"/>
</dbReference>
<gene>
    <name evidence="5" type="ORF">UFOPK3992_01504</name>
</gene>
<dbReference type="Pfam" id="PF00440">
    <property type="entry name" value="TetR_N"/>
    <property type="match status" value="1"/>
</dbReference>
<dbReference type="SUPFAM" id="SSF46689">
    <property type="entry name" value="Homeodomain-like"/>
    <property type="match status" value="1"/>
</dbReference>
<dbReference type="PRINTS" id="PR00455">
    <property type="entry name" value="HTHTETR"/>
</dbReference>
<feature type="domain" description="HTH tetR-type" evidence="4">
    <location>
        <begin position="17"/>
        <end position="77"/>
    </location>
</feature>
<dbReference type="SUPFAM" id="SSF48498">
    <property type="entry name" value="Tetracyclin repressor-like, C-terminal domain"/>
    <property type="match status" value="1"/>
</dbReference>
<sequence length="213" mass="23417">MTAAAHGATAPLTDRGRRTRDALLIAARSTFEERGFTGTRMGDVAAAAGVSHGTVYTWFDSKESMLGALVDDMVTDLREVLRANTDVEPVERIALANRGYLDAYQRNARLLEVAEEVATADAHFREQLAGIRSFHVERVARDITRLQADGLAASDLDPHTAAAALCGMVESFARHWFGRGERRDKALAVGTLTQLWTRSLGITPDRPRRRSVR</sequence>
<name>A0A6J7QMZ2_9ZZZZ</name>
<evidence type="ECO:0000256" key="1">
    <source>
        <dbReference type="ARBA" id="ARBA00023015"/>
    </source>
</evidence>
<dbReference type="InterPro" id="IPR001647">
    <property type="entry name" value="HTH_TetR"/>
</dbReference>
<proteinExistence type="predicted"/>
<keyword evidence="2" id="KW-0238">DNA-binding</keyword>
<evidence type="ECO:0000313" key="5">
    <source>
        <dbReference type="EMBL" id="CAB5017013.1"/>
    </source>
</evidence>
<protein>
    <submittedName>
        <fullName evidence="5">Unannotated protein</fullName>
    </submittedName>
</protein>
<keyword evidence="3" id="KW-0804">Transcription</keyword>